<dbReference type="Pfam" id="PF13508">
    <property type="entry name" value="Acetyltransf_7"/>
    <property type="match status" value="1"/>
</dbReference>
<dbReference type="EMBL" id="CP036498">
    <property type="protein sequence ID" value="QUS39372.1"/>
    <property type="molecule type" value="Genomic_DNA"/>
</dbReference>
<gene>
    <name evidence="8" type="ORF">RPMA_11385</name>
</gene>
<organism evidence="8 9">
    <name type="scientific">Tardiphaga alba</name>
    <dbReference type="NCBI Taxonomy" id="340268"/>
    <lineage>
        <taxon>Bacteria</taxon>
        <taxon>Pseudomonadati</taxon>
        <taxon>Pseudomonadota</taxon>
        <taxon>Alphaproteobacteria</taxon>
        <taxon>Hyphomicrobiales</taxon>
        <taxon>Nitrobacteraceae</taxon>
        <taxon>Tardiphaga</taxon>
    </lineage>
</organism>
<dbReference type="Proteomes" id="UP000682843">
    <property type="component" value="Chromosome"/>
</dbReference>
<dbReference type="PANTHER" id="PTHR36449">
    <property type="entry name" value="ACETYLTRANSFERASE-RELATED"/>
    <property type="match status" value="1"/>
</dbReference>
<keyword evidence="1" id="KW-0678">Repressor</keyword>
<dbReference type="RefSeq" id="WP_249225637.1">
    <property type="nucleotide sequence ID" value="NZ_CP036498.1"/>
</dbReference>
<dbReference type="InterPro" id="IPR000182">
    <property type="entry name" value="GNAT_dom"/>
</dbReference>
<sequence length="168" mass="18367">MRYAIAPLDKQHQRSEFNSGQPDIDAWFRQRASQDERRNIARVFVATDDTNEVIGFYSLSSFTLALADLPAELSSKLPRYDAIPAALIGRLARDIRVRGQGIGELLLADAIHRILGAARSLAVFAIIVDAKDAPAAAFYETFGFHAFPATPHRLFLLASSAAAALQKA</sequence>
<evidence type="ECO:0000256" key="1">
    <source>
        <dbReference type="ARBA" id="ARBA00022491"/>
    </source>
</evidence>
<keyword evidence="9" id="KW-1185">Reference proteome</keyword>
<name>A0ABX8A6W3_9BRAD</name>
<protein>
    <submittedName>
        <fullName evidence="8">N-acetyltransferase</fullName>
    </submittedName>
</protein>
<keyword evidence="4" id="KW-0012">Acyltransferase</keyword>
<dbReference type="Gene3D" id="3.40.630.30">
    <property type="match status" value="1"/>
</dbReference>
<accession>A0ABX8A6W3</accession>
<dbReference type="PROSITE" id="PS51186">
    <property type="entry name" value="GNAT"/>
    <property type="match status" value="1"/>
</dbReference>
<dbReference type="PANTHER" id="PTHR36449:SF1">
    <property type="entry name" value="ACETYLTRANSFERASE"/>
    <property type="match status" value="1"/>
</dbReference>
<keyword evidence="3" id="KW-0808">Transferase</keyword>
<proteinExistence type="predicted"/>
<dbReference type="InterPro" id="IPR016181">
    <property type="entry name" value="Acyl_CoA_acyltransferase"/>
</dbReference>
<dbReference type="SUPFAM" id="SSF55729">
    <property type="entry name" value="Acyl-CoA N-acyltransferases (Nat)"/>
    <property type="match status" value="1"/>
</dbReference>
<evidence type="ECO:0000256" key="4">
    <source>
        <dbReference type="ARBA" id="ARBA00023315"/>
    </source>
</evidence>
<feature type="region of interest" description="Disordered" evidence="6">
    <location>
        <begin position="1"/>
        <end position="21"/>
    </location>
</feature>
<feature type="domain" description="N-acetyltransferase" evidence="7">
    <location>
        <begin position="1"/>
        <end position="162"/>
    </location>
</feature>
<comment type="catalytic activity">
    <reaction evidence="5">
        <text>glycyl-tRNA(Gly) + acetyl-CoA = N-acetylglycyl-tRNA(Gly) + CoA + H(+)</text>
        <dbReference type="Rhea" id="RHEA:81867"/>
        <dbReference type="Rhea" id="RHEA-COMP:9683"/>
        <dbReference type="Rhea" id="RHEA-COMP:19766"/>
        <dbReference type="ChEBI" id="CHEBI:15378"/>
        <dbReference type="ChEBI" id="CHEBI:57287"/>
        <dbReference type="ChEBI" id="CHEBI:57288"/>
        <dbReference type="ChEBI" id="CHEBI:78522"/>
        <dbReference type="ChEBI" id="CHEBI:232036"/>
    </reaction>
</comment>
<evidence type="ECO:0000313" key="8">
    <source>
        <dbReference type="EMBL" id="QUS39372.1"/>
    </source>
</evidence>
<evidence type="ECO:0000256" key="5">
    <source>
        <dbReference type="ARBA" id="ARBA00049880"/>
    </source>
</evidence>
<keyword evidence="2" id="KW-1277">Toxin-antitoxin system</keyword>
<evidence type="ECO:0000256" key="3">
    <source>
        <dbReference type="ARBA" id="ARBA00022679"/>
    </source>
</evidence>
<evidence type="ECO:0000256" key="2">
    <source>
        <dbReference type="ARBA" id="ARBA00022649"/>
    </source>
</evidence>
<evidence type="ECO:0000313" key="9">
    <source>
        <dbReference type="Proteomes" id="UP000682843"/>
    </source>
</evidence>
<evidence type="ECO:0000256" key="6">
    <source>
        <dbReference type="SAM" id="MobiDB-lite"/>
    </source>
</evidence>
<reference evidence="8 9" key="1">
    <citation type="submission" date="2019-02" db="EMBL/GenBank/DDBJ databases">
        <title>Emended description of the genus Rhodopseudomonas and description of Rhodopseudomonas albus sp. nov., a non-phototrophic, heavy-metal-tolerant bacterium isolated from garden soil.</title>
        <authorList>
            <person name="Bao Z."/>
            <person name="Cao W.W."/>
            <person name="Sato Y."/>
            <person name="Nishizawa T."/>
            <person name="Zhao J."/>
            <person name="Guo Y."/>
            <person name="Ohta H."/>
        </authorList>
    </citation>
    <scope>NUCLEOTIDE SEQUENCE [LARGE SCALE GENOMIC DNA]</scope>
    <source>
        <strain evidence="8 9">SK50-23</strain>
    </source>
</reference>
<evidence type="ECO:0000259" key="7">
    <source>
        <dbReference type="PROSITE" id="PS51186"/>
    </source>
</evidence>